<dbReference type="InterPro" id="IPR004276">
    <property type="entry name" value="GlycoTrans_28_N"/>
</dbReference>
<keyword evidence="3 10" id="KW-0328">Glycosyltransferase</keyword>
<keyword evidence="2 10" id="KW-0132">Cell division</keyword>
<evidence type="ECO:0000256" key="3">
    <source>
        <dbReference type="ARBA" id="ARBA00022676"/>
    </source>
</evidence>
<proteinExistence type="inferred from homology"/>
<accession>A0ABU9UDS6</accession>
<keyword evidence="7 10" id="KW-0472">Membrane</keyword>
<evidence type="ECO:0000256" key="4">
    <source>
        <dbReference type="ARBA" id="ARBA00022679"/>
    </source>
</evidence>
<feature type="binding site" evidence="10">
    <location>
        <position position="197"/>
    </location>
    <ligand>
        <name>UDP-N-acetyl-alpha-D-glucosamine</name>
        <dbReference type="ChEBI" id="CHEBI:57705"/>
    </ligand>
</feature>
<dbReference type="Pfam" id="PF04101">
    <property type="entry name" value="Glyco_tran_28_C"/>
    <property type="match status" value="1"/>
</dbReference>
<organism evidence="14 15">
    <name type="scientific">Rarispira pelagica</name>
    <dbReference type="NCBI Taxonomy" id="3141764"/>
    <lineage>
        <taxon>Bacteria</taxon>
        <taxon>Pseudomonadati</taxon>
        <taxon>Spirochaetota</taxon>
        <taxon>Spirochaetia</taxon>
        <taxon>Winmispirales</taxon>
        <taxon>Winmispiraceae</taxon>
        <taxon>Rarispira</taxon>
    </lineage>
</organism>
<evidence type="ECO:0000256" key="1">
    <source>
        <dbReference type="ARBA" id="ARBA00022475"/>
    </source>
</evidence>
<keyword evidence="1 10" id="KW-1003">Cell membrane</keyword>
<evidence type="ECO:0000256" key="5">
    <source>
        <dbReference type="ARBA" id="ARBA00022960"/>
    </source>
</evidence>
<feature type="binding site" evidence="10">
    <location>
        <begin position="10"/>
        <end position="12"/>
    </location>
    <ligand>
        <name>UDP-N-acetyl-alpha-D-glucosamine</name>
        <dbReference type="ChEBI" id="CHEBI:57705"/>
    </ligand>
</feature>
<evidence type="ECO:0000313" key="15">
    <source>
        <dbReference type="Proteomes" id="UP001466331"/>
    </source>
</evidence>
<comment type="caution">
    <text evidence="10">Lacks conserved residue(s) required for the propagation of feature annotation.</text>
</comment>
<dbReference type="InterPro" id="IPR006009">
    <property type="entry name" value="GlcNAc_MurG"/>
</dbReference>
<feature type="transmembrane region" description="Helical" evidence="11">
    <location>
        <begin position="65"/>
        <end position="89"/>
    </location>
</feature>
<evidence type="ECO:0000256" key="9">
    <source>
        <dbReference type="ARBA" id="ARBA00023316"/>
    </source>
</evidence>
<comment type="pathway">
    <text evidence="10">Cell wall biogenesis; peptidoglycan biosynthesis.</text>
</comment>
<comment type="function">
    <text evidence="10">Cell wall formation. Catalyzes the transfer of a GlcNAc subunit on undecaprenyl-pyrophosphoryl-MurNAc-pentapeptide (lipid intermediate I) to form undecaprenyl-pyrophosphoryl-MurNAc-(pentapeptide)GlcNAc (lipid intermediate II).</text>
</comment>
<dbReference type="PANTHER" id="PTHR21015:SF27">
    <property type="entry name" value="UDP-N-ACETYLGLUCOSAMINE--N-ACETYLMURAMYL-(PENTAPEPTIDE) PYROPHOSPHORYL-UNDECAPRENOL N-ACETYLGLUCOSAMINE TRANSFERASE"/>
    <property type="match status" value="1"/>
</dbReference>
<evidence type="ECO:0000259" key="12">
    <source>
        <dbReference type="Pfam" id="PF03033"/>
    </source>
</evidence>
<comment type="catalytic activity">
    <reaction evidence="10">
        <text>di-trans,octa-cis-undecaprenyl diphospho-N-acetyl-alpha-D-muramoyl-L-alanyl-D-glutamyl-meso-2,6-diaminopimeloyl-D-alanyl-D-alanine + UDP-N-acetyl-alpha-D-glucosamine = di-trans,octa-cis-undecaprenyl diphospho-[N-acetyl-alpha-D-glucosaminyl-(1-&gt;4)]-N-acetyl-alpha-D-muramoyl-L-alanyl-D-glutamyl-meso-2,6-diaminopimeloyl-D-alanyl-D-alanine + UDP + H(+)</text>
        <dbReference type="Rhea" id="RHEA:31227"/>
        <dbReference type="ChEBI" id="CHEBI:15378"/>
        <dbReference type="ChEBI" id="CHEBI:57705"/>
        <dbReference type="ChEBI" id="CHEBI:58223"/>
        <dbReference type="ChEBI" id="CHEBI:61387"/>
        <dbReference type="ChEBI" id="CHEBI:61388"/>
        <dbReference type="EC" id="2.4.1.227"/>
    </reaction>
</comment>
<comment type="caution">
    <text evidence="14">The sequence shown here is derived from an EMBL/GenBank/DDBJ whole genome shotgun (WGS) entry which is preliminary data.</text>
</comment>
<dbReference type="PANTHER" id="PTHR21015">
    <property type="entry name" value="UDP-N-ACETYLGLUCOSAMINE--N-ACETYLMURAMYL-(PENTAPEPTIDE) PYROPHOSPHORYL-UNDECAPRENOL N-ACETYLGLUCOSAMINE TRANSFERASE 1"/>
    <property type="match status" value="1"/>
</dbReference>
<dbReference type="Proteomes" id="UP001466331">
    <property type="component" value="Unassembled WGS sequence"/>
</dbReference>
<feature type="domain" description="Glycosyl transferase family 28 C-terminal" evidence="13">
    <location>
        <begin position="191"/>
        <end position="336"/>
    </location>
</feature>
<dbReference type="EMBL" id="JBCHKQ010000005">
    <property type="protein sequence ID" value="MEM5948834.1"/>
    <property type="molecule type" value="Genomic_DNA"/>
</dbReference>
<dbReference type="SUPFAM" id="SSF53756">
    <property type="entry name" value="UDP-Glycosyltransferase/glycogen phosphorylase"/>
    <property type="match status" value="1"/>
</dbReference>
<keyword evidence="11" id="KW-0812">Transmembrane</keyword>
<keyword evidence="6 10" id="KW-0573">Peptidoglycan synthesis</keyword>
<evidence type="ECO:0000259" key="13">
    <source>
        <dbReference type="Pfam" id="PF04101"/>
    </source>
</evidence>
<keyword evidence="4 10" id="KW-0808">Transferase</keyword>
<dbReference type="GO" id="GO:0016757">
    <property type="term" value="F:glycosyltransferase activity"/>
    <property type="evidence" value="ECO:0007669"/>
    <property type="project" value="UniProtKB-KW"/>
</dbReference>
<dbReference type="EC" id="2.4.1.227" evidence="10"/>
<dbReference type="RefSeq" id="WP_420070284.1">
    <property type="nucleotide sequence ID" value="NZ_JBCHKQ010000005.1"/>
</dbReference>
<reference evidence="14 15" key="1">
    <citation type="submission" date="2024-03" db="EMBL/GenBank/DDBJ databases">
        <title>Ignisphaera cupida sp. nov., a hyperthermophilic hydrolytic archaeon from a hot spring of Kamchatka, and proposal of Ignisphaeraceae fam. nov.</title>
        <authorList>
            <person name="Podosokorskaya O.A."/>
            <person name="Elcheninov A.G."/>
            <person name="Maltseva A.I."/>
            <person name="Zayulina K.S."/>
            <person name="Novikov A."/>
            <person name="Merkel A.Y."/>
        </authorList>
    </citation>
    <scope>NUCLEOTIDE SEQUENCE [LARGE SCALE GENOMIC DNA]</scope>
    <source>
        <strain evidence="14 15">38H-sp</strain>
    </source>
</reference>
<evidence type="ECO:0000256" key="6">
    <source>
        <dbReference type="ARBA" id="ARBA00022984"/>
    </source>
</evidence>
<dbReference type="InterPro" id="IPR007235">
    <property type="entry name" value="Glyco_trans_28_C"/>
</dbReference>
<feature type="binding site" evidence="10">
    <location>
        <position position="168"/>
    </location>
    <ligand>
        <name>UDP-N-acetyl-alpha-D-glucosamine</name>
        <dbReference type="ChEBI" id="CHEBI:57705"/>
    </ligand>
</feature>
<keyword evidence="11" id="KW-1133">Transmembrane helix</keyword>
<dbReference type="Pfam" id="PF03033">
    <property type="entry name" value="Glyco_transf_28"/>
    <property type="match status" value="1"/>
</dbReference>
<sequence length="361" mass="38886">MRIVYTGGGTGGHVFPAVAVHSELEKRVDGLEAFWIGSSSGPERGWVEDAGIVFYGVFSGKLRRYFSLCNVLDVFKVFIGFLQSFFILLRLRPDVLFSKGGYVAVPPVVAAKVLGIPVVIHESDFDPGLATRITCRFARKILLTYEETVSFFAPEFRDRCVATGNPIRASVLDGSAERAGEFFPLDDRPLVLVLGGSSGARQVNELVWAVLPRLLEHVQVIHQAGAFADEAPVYEGYHCVEFMSYELAHVLARADVVVSRAGAGAVAEFAALGKACVFIPLGKEYGSRGDQVRNASYLAGNHAAVVLAGDDANPDSLFSAVMRLVSSPSERSLLSERIASFSRPDAASAIADVIVSCVQHS</sequence>
<evidence type="ECO:0000256" key="10">
    <source>
        <dbReference type="HAMAP-Rule" id="MF_00033"/>
    </source>
</evidence>
<evidence type="ECO:0000256" key="7">
    <source>
        <dbReference type="ARBA" id="ARBA00023136"/>
    </source>
</evidence>
<evidence type="ECO:0000256" key="11">
    <source>
        <dbReference type="SAM" id="Phobius"/>
    </source>
</evidence>
<keyword evidence="8 10" id="KW-0131">Cell cycle</keyword>
<comment type="subcellular location">
    <subcellularLocation>
        <location evidence="10">Cell membrane</location>
        <topology evidence="10">Peripheral membrane protein</topology>
        <orientation evidence="10">Cytoplasmic side</orientation>
    </subcellularLocation>
</comment>
<evidence type="ECO:0000256" key="8">
    <source>
        <dbReference type="ARBA" id="ARBA00023306"/>
    </source>
</evidence>
<gene>
    <name evidence="10 14" type="primary">murG</name>
    <name evidence="14" type="ORF">WKV44_09810</name>
</gene>
<keyword evidence="5 10" id="KW-0133">Cell shape</keyword>
<dbReference type="CDD" id="cd03785">
    <property type="entry name" value="GT28_MurG"/>
    <property type="match status" value="1"/>
</dbReference>
<evidence type="ECO:0000313" key="14">
    <source>
        <dbReference type="EMBL" id="MEM5948834.1"/>
    </source>
</evidence>
<keyword evidence="15" id="KW-1185">Reference proteome</keyword>
<evidence type="ECO:0000256" key="2">
    <source>
        <dbReference type="ARBA" id="ARBA00022618"/>
    </source>
</evidence>
<comment type="similarity">
    <text evidence="10">Belongs to the glycosyltransferase 28 family. MurG subfamily.</text>
</comment>
<protein>
    <recommendedName>
        <fullName evidence="10">UDP-N-acetylglucosamine--N-acetylmuramyl-(pentapeptide) pyrophosphoryl-undecaprenol N-acetylglucosamine transferase</fullName>
        <ecNumber evidence="10">2.4.1.227</ecNumber>
    </recommendedName>
    <alternativeName>
        <fullName evidence="10">Undecaprenyl-PP-MurNAc-pentapeptide-UDPGlcNAc GlcNAc transferase</fullName>
    </alternativeName>
</protein>
<name>A0ABU9UDS6_9SPIR</name>
<dbReference type="NCBIfam" id="TIGR01133">
    <property type="entry name" value="murG"/>
    <property type="match status" value="1"/>
</dbReference>
<keyword evidence="9 10" id="KW-0961">Cell wall biogenesis/degradation</keyword>
<feature type="binding site" evidence="10">
    <location>
        <position position="291"/>
    </location>
    <ligand>
        <name>UDP-N-acetyl-alpha-D-glucosamine</name>
        <dbReference type="ChEBI" id="CHEBI:57705"/>
    </ligand>
</feature>
<feature type="domain" description="Glycosyltransferase family 28 N-terminal" evidence="12">
    <location>
        <begin position="3"/>
        <end position="142"/>
    </location>
</feature>
<dbReference type="HAMAP" id="MF_00033">
    <property type="entry name" value="MurG"/>
    <property type="match status" value="1"/>
</dbReference>
<dbReference type="Gene3D" id="3.40.50.2000">
    <property type="entry name" value="Glycogen Phosphorylase B"/>
    <property type="match status" value="2"/>
</dbReference>